<gene>
    <name evidence="2" type="ORF">EII39_07610</name>
</gene>
<feature type="transmembrane region" description="Helical" evidence="1">
    <location>
        <begin position="112"/>
        <end position="135"/>
    </location>
</feature>
<keyword evidence="1" id="KW-0472">Membrane</keyword>
<proteinExistence type="predicted"/>
<name>A0A3P1S4Q3_STRSA</name>
<feature type="transmembrane region" description="Helical" evidence="1">
    <location>
        <begin position="85"/>
        <end position="100"/>
    </location>
</feature>
<dbReference type="Proteomes" id="UP000277597">
    <property type="component" value="Unassembled WGS sequence"/>
</dbReference>
<keyword evidence="1" id="KW-0812">Transmembrane</keyword>
<reference evidence="2 3" key="1">
    <citation type="submission" date="2018-11" db="EMBL/GenBank/DDBJ databases">
        <title>Genomes From Bacteria Associated with the Canine Oral Cavity: a Test Case for Automated Genome-Based Taxonomic Assignment.</title>
        <authorList>
            <person name="Coil D.A."/>
            <person name="Jospin G."/>
            <person name="Darling A.E."/>
            <person name="Wallis C."/>
            <person name="Davis I.J."/>
            <person name="Harris S."/>
            <person name="Eisen J.A."/>
            <person name="Holcombe L.J."/>
            <person name="O'Flynn C."/>
        </authorList>
    </citation>
    <scope>NUCLEOTIDE SEQUENCE [LARGE SCALE GENOMIC DNA]</scope>
    <source>
        <strain evidence="2 3">OH953</strain>
    </source>
</reference>
<dbReference type="EMBL" id="RQZI01000007">
    <property type="protein sequence ID" value="RRC91840.1"/>
    <property type="molecule type" value="Genomic_DNA"/>
</dbReference>
<sequence length="136" mass="16308">MGLVREPGYLKHDGNEVMLMIEFLKHLLFVFMIFTPFIAPAVLCFFVGWMIPREEITQKRIILVLALLIPVLLLISYFAPQILGLVFWSLIWFFIGLLRMKNYTKSQYWTRWLIFIACFSAYILLYFHFFGPLYFY</sequence>
<accession>A0A3P1S4Q3</accession>
<comment type="caution">
    <text evidence="2">The sequence shown here is derived from an EMBL/GenBank/DDBJ whole genome shotgun (WGS) entry which is preliminary data.</text>
</comment>
<organism evidence="2 3">
    <name type="scientific">Streptococcus sanguinis</name>
    <dbReference type="NCBI Taxonomy" id="1305"/>
    <lineage>
        <taxon>Bacteria</taxon>
        <taxon>Bacillati</taxon>
        <taxon>Bacillota</taxon>
        <taxon>Bacilli</taxon>
        <taxon>Lactobacillales</taxon>
        <taxon>Streptococcaceae</taxon>
        <taxon>Streptococcus</taxon>
    </lineage>
</organism>
<keyword evidence="1" id="KW-1133">Transmembrane helix</keyword>
<evidence type="ECO:0000256" key="1">
    <source>
        <dbReference type="SAM" id="Phobius"/>
    </source>
</evidence>
<dbReference type="AlphaFoldDB" id="A0A3P1S4Q3"/>
<protein>
    <submittedName>
        <fullName evidence="2">Uncharacterized protein</fullName>
    </submittedName>
</protein>
<dbReference type="RefSeq" id="WP_002922412.1">
    <property type="nucleotide sequence ID" value="NZ_CP071424.1"/>
</dbReference>
<feature type="transmembrane region" description="Helical" evidence="1">
    <location>
        <begin position="27"/>
        <end position="49"/>
    </location>
</feature>
<evidence type="ECO:0000313" key="3">
    <source>
        <dbReference type="Proteomes" id="UP000277597"/>
    </source>
</evidence>
<evidence type="ECO:0000313" key="2">
    <source>
        <dbReference type="EMBL" id="RRC91840.1"/>
    </source>
</evidence>
<feature type="transmembrane region" description="Helical" evidence="1">
    <location>
        <begin position="61"/>
        <end position="79"/>
    </location>
</feature>